<feature type="non-terminal residue" evidence="1">
    <location>
        <position position="80"/>
    </location>
</feature>
<evidence type="ECO:0000313" key="1">
    <source>
        <dbReference type="EMBL" id="VCX40546.1"/>
    </source>
</evidence>
<proteinExistence type="predicted"/>
<comment type="caution">
    <text evidence="1">The sequence shown here is derived from an EMBL/GenBank/DDBJ whole genome shotgun (WGS) entry which is preliminary data.</text>
</comment>
<accession>A0A9X9Q9H7</accession>
<keyword evidence="2" id="KW-1185">Reference proteome</keyword>
<evidence type="ECO:0000313" key="2">
    <source>
        <dbReference type="Proteomes" id="UP000269945"/>
    </source>
</evidence>
<dbReference type="EMBL" id="CYRY02045215">
    <property type="protein sequence ID" value="VCX40546.1"/>
    <property type="molecule type" value="Genomic_DNA"/>
</dbReference>
<dbReference type="Proteomes" id="UP000269945">
    <property type="component" value="Unassembled WGS sequence"/>
</dbReference>
<dbReference type="AlphaFoldDB" id="A0A9X9Q9H7"/>
<sequence length="80" mass="8660">MQDCHSLPGSEHSLAHGMGMMEELRGTLGCGSGVWPGNWSPSIPWAEPSPPSRGLARYQDVPWGWGLVLGRSQRVTCLSI</sequence>
<reference evidence="1 2" key="1">
    <citation type="submission" date="2018-10" db="EMBL/GenBank/DDBJ databases">
        <authorList>
            <person name="Ekblom R."/>
            <person name="Jareborg N."/>
        </authorList>
    </citation>
    <scope>NUCLEOTIDE SEQUENCE [LARGE SCALE GENOMIC DNA]</scope>
    <source>
        <tissue evidence="1">Muscle</tissue>
    </source>
</reference>
<name>A0A9X9Q9H7_GULGU</name>
<organism evidence="1 2">
    <name type="scientific">Gulo gulo</name>
    <name type="common">Wolverine</name>
    <name type="synonym">Gluton</name>
    <dbReference type="NCBI Taxonomy" id="48420"/>
    <lineage>
        <taxon>Eukaryota</taxon>
        <taxon>Metazoa</taxon>
        <taxon>Chordata</taxon>
        <taxon>Craniata</taxon>
        <taxon>Vertebrata</taxon>
        <taxon>Euteleostomi</taxon>
        <taxon>Mammalia</taxon>
        <taxon>Eutheria</taxon>
        <taxon>Laurasiatheria</taxon>
        <taxon>Carnivora</taxon>
        <taxon>Caniformia</taxon>
        <taxon>Musteloidea</taxon>
        <taxon>Mustelidae</taxon>
        <taxon>Guloninae</taxon>
        <taxon>Gulo</taxon>
    </lineage>
</organism>
<gene>
    <name evidence="1" type="ORF">BN2614_LOCUS1</name>
</gene>
<protein>
    <submittedName>
        <fullName evidence="1">Uncharacterized protein</fullName>
    </submittedName>
</protein>